<feature type="region of interest" description="Disordered" evidence="7">
    <location>
        <begin position="185"/>
        <end position="260"/>
    </location>
</feature>
<name>A0A7S0RH46_9CHLO</name>
<dbReference type="InterPro" id="IPR002547">
    <property type="entry name" value="tRNA-bd_dom"/>
</dbReference>
<dbReference type="CDD" id="cd02799">
    <property type="entry name" value="tRNA_bind_EMAP-II_like"/>
    <property type="match status" value="1"/>
</dbReference>
<organism evidence="9">
    <name type="scientific">Pyramimonas obovata</name>
    <dbReference type="NCBI Taxonomy" id="1411642"/>
    <lineage>
        <taxon>Eukaryota</taxon>
        <taxon>Viridiplantae</taxon>
        <taxon>Chlorophyta</taxon>
        <taxon>Pyramimonadophyceae</taxon>
        <taxon>Pyramimonadales</taxon>
        <taxon>Pyramimonadaceae</taxon>
        <taxon>Pyramimonas</taxon>
        <taxon>Pyramimonas incertae sedis</taxon>
    </lineage>
</organism>
<evidence type="ECO:0000259" key="8">
    <source>
        <dbReference type="PROSITE" id="PS50886"/>
    </source>
</evidence>
<dbReference type="CDD" id="cd10289">
    <property type="entry name" value="GST_C_AaRS_like"/>
    <property type="match status" value="1"/>
</dbReference>
<evidence type="ECO:0000256" key="6">
    <source>
        <dbReference type="PROSITE-ProRule" id="PRU00209"/>
    </source>
</evidence>
<dbReference type="EMBL" id="HBFA01026929">
    <property type="protein sequence ID" value="CAD8677582.1"/>
    <property type="molecule type" value="Transcribed_RNA"/>
</dbReference>
<sequence>MALSIAVDAKSPTVNTLKLVAEYCDVKVAFAASGSDVPALTTPEGTLSGTGTIAQYLVSKAGNAELVAQLVGTDAKQQVEISDWISRATTEFAKVDQPACAAMNTALLNRTFLVGTTLTLADLVVFGALHPTVSALAPAELAFLCNLTRWTDYVYLISGAASLYKALNFRKPAFAPPAELFAAPKKAAKEDAKPDAKKDDAKKADAKKGEEKKGAEKKGEEKKGDAKKDEKAKPAEAGGEGKKDKKEKKEKKVREMPTKKEERVCVSQLDIRVGTIVKCEKHPNADSLYVEEIDLGEEKPRQVVSGLVKFIPLERMQGARVLVLCNVKPGNMRDVMSCGMVLCASNEEHTQVDFVVPPEGVPNGEKVVFEGVEGEPEPVLNPKKKHFEKIAPDLKTDANGVPGYKGNPFKTSKGTCKASIVNAFVK</sequence>
<accession>A0A7S0RH46</accession>
<dbReference type="InterPro" id="IPR051270">
    <property type="entry name" value="Tyrosine-tRNA_ligase_regulator"/>
</dbReference>
<evidence type="ECO:0000256" key="2">
    <source>
        <dbReference type="ARBA" id="ARBA00022490"/>
    </source>
</evidence>
<dbReference type="Pfam" id="PF01588">
    <property type="entry name" value="tRNA_bind"/>
    <property type="match status" value="1"/>
</dbReference>
<dbReference type="InterPro" id="IPR036282">
    <property type="entry name" value="Glutathione-S-Trfase_C_sf"/>
</dbReference>
<gene>
    <name evidence="9" type="ORF">POBO1169_LOCUS13683</name>
</gene>
<dbReference type="Gene3D" id="1.20.1050.130">
    <property type="match status" value="1"/>
</dbReference>
<keyword evidence="5" id="KW-0648">Protein biosynthesis</keyword>
<dbReference type="GO" id="GO:0032991">
    <property type="term" value="C:protein-containing complex"/>
    <property type="evidence" value="ECO:0007669"/>
    <property type="project" value="UniProtKB-ARBA"/>
</dbReference>
<protein>
    <recommendedName>
        <fullName evidence="8">tRNA-binding domain-containing protein</fullName>
    </recommendedName>
</protein>
<proteinExistence type="predicted"/>
<dbReference type="GO" id="GO:0000049">
    <property type="term" value="F:tRNA binding"/>
    <property type="evidence" value="ECO:0007669"/>
    <property type="project" value="UniProtKB-UniRule"/>
</dbReference>
<dbReference type="SUPFAM" id="SSF50249">
    <property type="entry name" value="Nucleic acid-binding proteins"/>
    <property type="match status" value="1"/>
</dbReference>
<dbReference type="SUPFAM" id="SSF47616">
    <property type="entry name" value="GST C-terminal domain-like"/>
    <property type="match status" value="1"/>
</dbReference>
<evidence type="ECO:0000256" key="5">
    <source>
        <dbReference type="ARBA" id="ARBA00022917"/>
    </source>
</evidence>
<dbReference type="InterPro" id="IPR053836">
    <property type="entry name" value="Arc1-like_N"/>
</dbReference>
<dbReference type="PANTHER" id="PTHR11586:SF33">
    <property type="entry name" value="AMINOACYL TRNA SYNTHASE COMPLEX-INTERACTING MULTIFUNCTIONAL PROTEIN 1"/>
    <property type="match status" value="1"/>
</dbReference>
<dbReference type="Gene3D" id="2.40.50.140">
    <property type="entry name" value="Nucleic acid-binding proteins"/>
    <property type="match status" value="1"/>
</dbReference>
<feature type="compositionally biased region" description="Basic and acidic residues" evidence="7">
    <location>
        <begin position="187"/>
        <end position="244"/>
    </location>
</feature>
<evidence type="ECO:0000256" key="4">
    <source>
        <dbReference type="ARBA" id="ARBA00022884"/>
    </source>
</evidence>
<comment type="subcellular location">
    <subcellularLocation>
        <location evidence="1">Cytoplasm</location>
    </subcellularLocation>
</comment>
<dbReference type="InterPro" id="IPR012340">
    <property type="entry name" value="NA-bd_OB-fold"/>
</dbReference>
<keyword evidence="2" id="KW-0963">Cytoplasm</keyword>
<dbReference type="PANTHER" id="PTHR11586">
    <property type="entry name" value="TRNA-AMINOACYLATION COFACTOR ARC1 FAMILY MEMBER"/>
    <property type="match status" value="1"/>
</dbReference>
<dbReference type="GO" id="GO:0005737">
    <property type="term" value="C:cytoplasm"/>
    <property type="evidence" value="ECO:0007669"/>
    <property type="project" value="UniProtKB-SubCell"/>
</dbReference>
<evidence type="ECO:0000256" key="1">
    <source>
        <dbReference type="ARBA" id="ARBA00004496"/>
    </source>
</evidence>
<dbReference type="Pfam" id="PF21972">
    <property type="entry name" value="Arc1p_N_like"/>
    <property type="match status" value="1"/>
</dbReference>
<keyword evidence="4 6" id="KW-0694">RNA-binding</keyword>
<keyword evidence="3 6" id="KW-0820">tRNA-binding</keyword>
<evidence type="ECO:0000256" key="7">
    <source>
        <dbReference type="SAM" id="MobiDB-lite"/>
    </source>
</evidence>
<dbReference type="PROSITE" id="PS50886">
    <property type="entry name" value="TRBD"/>
    <property type="match status" value="1"/>
</dbReference>
<feature type="domain" description="TRNA-binding" evidence="8">
    <location>
        <begin position="265"/>
        <end position="368"/>
    </location>
</feature>
<dbReference type="GO" id="GO:0006412">
    <property type="term" value="P:translation"/>
    <property type="evidence" value="ECO:0007669"/>
    <property type="project" value="UniProtKB-KW"/>
</dbReference>
<reference evidence="9" key="1">
    <citation type="submission" date="2021-01" db="EMBL/GenBank/DDBJ databases">
        <authorList>
            <person name="Corre E."/>
            <person name="Pelletier E."/>
            <person name="Niang G."/>
            <person name="Scheremetjew M."/>
            <person name="Finn R."/>
            <person name="Kale V."/>
            <person name="Holt S."/>
            <person name="Cochrane G."/>
            <person name="Meng A."/>
            <person name="Brown T."/>
            <person name="Cohen L."/>
        </authorList>
    </citation>
    <scope>NUCLEOTIDE SEQUENCE</scope>
    <source>
        <strain evidence="9">CCMP722</strain>
    </source>
</reference>
<dbReference type="FunFam" id="2.40.50.140:FF:000047">
    <property type="entry name" value="tyrosine--tRNA ligase, cytoplasmic isoform X2"/>
    <property type="match status" value="1"/>
</dbReference>
<evidence type="ECO:0000256" key="3">
    <source>
        <dbReference type="ARBA" id="ARBA00022555"/>
    </source>
</evidence>
<evidence type="ECO:0000313" key="9">
    <source>
        <dbReference type="EMBL" id="CAD8677582.1"/>
    </source>
</evidence>
<feature type="compositionally biased region" description="Basic and acidic residues" evidence="7">
    <location>
        <begin position="250"/>
        <end position="260"/>
    </location>
</feature>
<dbReference type="AlphaFoldDB" id="A0A7S0RH46"/>